<keyword evidence="1" id="KW-0732">Signal</keyword>
<sequence>MRKGSISFTSPLLLLKLKLVLSPSLKSLSITINQEKEHTINLCVAEL</sequence>
<reference evidence="2" key="1">
    <citation type="submission" date="2018-02" db="EMBL/GenBank/DDBJ databases">
        <title>Rhizophora mucronata_Transcriptome.</title>
        <authorList>
            <person name="Meera S.P."/>
            <person name="Sreeshan A."/>
            <person name="Augustine A."/>
        </authorList>
    </citation>
    <scope>NUCLEOTIDE SEQUENCE</scope>
    <source>
        <tissue evidence="2">Leaf</tissue>
    </source>
</reference>
<dbReference type="EMBL" id="GGEC01085538">
    <property type="protein sequence ID" value="MBX66022.1"/>
    <property type="molecule type" value="Transcribed_RNA"/>
</dbReference>
<feature type="signal peptide" evidence="1">
    <location>
        <begin position="1"/>
        <end position="27"/>
    </location>
</feature>
<evidence type="ECO:0000313" key="2">
    <source>
        <dbReference type="EMBL" id="MBX66022.1"/>
    </source>
</evidence>
<feature type="chain" id="PRO_5015123681" evidence="1">
    <location>
        <begin position="28"/>
        <end position="47"/>
    </location>
</feature>
<organism evidence="2">
    <name type="scientific">Rhizophora mucronata</name>
    <name type="common">Asiatic mangrove</name>
    <dbReference type="NCBI Taxonomy" id="61149"/>
    <lineage>
        <taxon>Eukaryota</taxon>
        <taxon>Viridiplantae</taxon>
        <taxon>Streptophyta</taxon>
        <taxon>Embryophyta</taxon>
        <taxon>Tracheophyta</taxon>
        <taxon>Spermatophyta</taxon>
        <taxon>Magnoliopsida</taxon>
        <taxon>eudicotyledons</taxon>
        <taxon>Gunneridae</taxon>
        <taxon>Pentapetalae</taxon>
        <taxon>rosids</taxon>
        <taxon>fabids</taxon>
        <taxon>Malpighiales</taxon>
        <taxon>Rhizophoraceae</taxon>
        <taxon>Rhizophora</taxon>
    </lineage>
</organism>
<accession>A0A2P2QG81</accession>
<dbReference type="AlphaFoldDB" id="A0A2P2QG81"/>
<name>A0A2P2QG81_RHIMU</name>
<protein>
    <submittedName>
        <fullName evidence="2">Uncharacterized protein</fullName>
    </submittedName>
</protein>
<proteinExistence type="predicted"/>
<evidence type="ECO:0000256" key="1">
    <source>
        <dbReference type="SAM" id="SignalP"/>
    </source>
</evidence>